<evidence type="ECO:0000313" key="2">
    <source>
        <dbReference type="Proteomes" id="UP000886595"/>
    </source>
</evidence>
<evidence type="ECO:0000313" key="1">
    <source>
        <dbReference type="EMBL" id="KAG2329861.1"/>
    </source>
</evidence>
<gene>
    <name evidence="1" type="ORF">Bca52824_001041</name>
</gene>
<protein>
    <submittedName>
        <fullName evidence="1">Uncharacterized protein</fullName>
    </submittedName>
</protein>
<accession>A0A8X7WI16</accession>
<dbReference type="Proteomes" id="UP000886595">
    <property type="component" value="Unassembled WGS sequence"/>
</dbReference>
<sequence length="65" mass="7201">MSRDSDADKKIVLLNLIYQTLNLQREILALPGDEPLIGEPLNINGVEADLSLRRGRRGRINSDSG</sequence>
<comment type="caution">
    <text evidence="1">The sequence shown here is derived from an EMBL/GenBank/DDBJ whole genome shotgun (WGS) entry which is preliminary data.</text>
</comment>
<name>A0A8X7WI16_BRACI</name>
<dbReference type="AlphaFoldDB" id="A0A8X7WI16"/>
<reference evidence="1 2" key="1">
    <citation type="submission" date="2020-02" db="EMBL/GenBank/DDBJ databases">
        <authorList>
            <person name="Ma Q."/>
            <person name="Huang Y."/>
            <person name="Song X."/>
            <person name="Pei D."/>
        </authorList>
    </citation>
    <scope>NUCLEOTIDE SEQUENCE [LARGE SCALE GENOMIC DNA]</scope>
    <source>
        <strain evidence="1">Sxm20200214</strain>
        <tissue evidence="1">Leaf</tissue>
    </source>
</reference>
<keyword evidence="2" id="KW-1185">Reference proteome</keyword>
<dbReference type="EMBL" id="JAAMPC010000001">
    <property type="protein sequence ID" value="KAG2329861.1"/>
    <property type="molecule type" value="Genomic_DNA"/>
</dbReference>
<organism evidence="1 2">
    <name type="scientific">Brassica carinata</name>
    <name type="common">Ethiopian mustard</name>
    <name type="synonym">Abyssinian cabbage</name>
    <dbReference type="NCBI Taxonomy" id="52824"/>
    <lineage>
        <taxon>Eukaryota</taxon>
        <taxon>Viridiplantae</taxon>
        <taxon>Streptophyta</taxon>
        <taxon>Embryophyta</taxon>
        <taxon>Tracheophyta</taxon>
        <taxon>Spermatophyta</taxon>
        <taxon>Magnoliopsida</taxon>
        <taxon>eudicotyledons</taxon>
        <taxon>Gunneridae</taxon>
        <taxon>Pentapetalae</taxon>
        <taxon>rosids</taxon>
        <taxon>malvids</taxon>
        <taxon>Brassicales</taxon>
        <taxon>Brassicaceae</taxon>
        <taxon>Brassiceae</taxon>
        <taxon>Brassica</taxon>
    </lineage>
</organism>
<proteinExistence type="predicted"/>